<feature type="transmembrane region" description="Helical" evidence="1">
    <location>
        <begin position="53"/>
        <end position="71"/>
    </location>
</feature>
<name>A0ABP6LBQ9_9ACTN</name>
<keyword evidence="1" id="KW-0812">Transmembrane</keyword>
<sequence length="193" mass="20948">MTILRGFAPWIVYAVIAGISDTSWRWAAVAAVVTGLGLILDDRRRGIAPDAQLLEISAVVFFVIVAVVGFVTSNSTFHEYDSALAFGWLALTAWGSLLIGRPFTEGIAKREVPQQYWGSDKFRRINRVITGAWALAFTLTAIAVWVIYRQGVGDTYDAIAQVLGFIAPISFTNWYKSRAAGAGDTDGAAQPTT</sequence>
<comment type="caution">
    <text evidence="2">The sequence shown here is derived from an EMBL/GenBank/DDBJ whole genome shotgun (WGS) entry which is preliminary data.</text>
</comment>
<proteinExistence type="predicted"/>
<dbReference type="Proteomes" id="UP001501035">
    <property type="component" value="Unassembled WGS sequence"/>
</dbReference>
<keyword evidence="1" id="KW-1133">Transmembrane helix</keyword>
<evidence type="ECO:0000313" key="2">
    <source>
        <dbReference type="EMBL" id="GAA3038738.1"/>
    </source>
</evidence>
<evidence type="ECO:0000313" key="3">
    <source>
        <dbReference type="Proteomes" id="UP001501035"/>
    </source>
</evidence>
<dbReference type="EMBL" id="BAAAVS010000024">
    <property type="protein sequence ID" value="GAA3038738.1"/>
    <property type="molecule type" value="Genomic_DNA"/>
</dbReference>
<evidence type="ECO:0008006" key="4">
    <source>
        <dbReference type="Google" id="ProtNLM"/>
    </source>
</evidence>
<organism evidence="2 3">
    <name type="scientific">Gordonia defluvii</name>
    <dbReference type="NCBI Taxonomy" id="283718"/>
    <lineage>
        <taxon>Bacteria</taxon>
        <taxon>Bacillati</taxon>
        <taxon>Actinomycetota</taxon>
        <taxon>Actinomycetes</taxon>
        <taxon>Mycobacteriales</taxon>
        <taxon>Gordoniaceae</taxon>
        <taxon>Gordonia</taxon>
    </lineage>
</organism>
<protein>
    <recommendedName>
        <fullName evidence="4">Intracellular septation protein A</fullName>
    </recommendedName>
</protein>
<feature type="transmembrane region" description="Helical" evidence="1">
    <location>
        <begin position="125"/>
        <end position="146"/>
    </location>
</feature>
<feature type="transmembrane region" description="Helical" evidence="1">
    <location>
        <begin position="23"/>
        <end position="41"/>
    </location>
</feature>
<dbReference type="RefSeq" id="WP_290705762.1">
    <property type="nucleotide sequence ID" value="NZ_BAAAVS010000024.1"/>
</dbReference>
<keyword evidence="1" id="KW-0472">Membrane</keyword>
<feature type="transmembrane region" description="Helical" evidence="1">
    <location>
        <begin position="83"/>
        <end position="104"/>
    </location>
</feature>
<feature type="transmembrane region" description="Helical" evidence="1">
    <location>
        <begin position="158"/>
        <end position="175"/>
    </location>
</feature>
<evidence type="ECO:0000256" key="1">
    <source>
        <dbReference type="SAM" id="Phobius"/>
    </source>
</evidence>
<gene>
    <name evidence="2" type="ORF">GCM10010528_19150</name>
</gene>
<reference evidence="3" key="1">
    <citation type="journal article" date="2019" name="Int. J. Syst. Evol. Microbiol.">
        <title>The Global Catalogue of Microorganisms (GCM) 10K type strain sequencing project: providing services to taxonomists for standard genome sequencing and annotation.</title>
        <authorList>
            <consortium name="The Broad Institute Genomics Platform"/>
            <consortium name="The Broad Institute Genome Sequencing Center for Infectious Disease"/>
            <person name="Wu L."/>
            <person name="Ma J."/>
        </authorList>
    </citation>
    <scope>NUCLEOTIDE SEQUENCE [LARGE SCALE GENOMIC DNA]</scope>
    <source>
        <strain evidence="3">JCM 14234</strain>
    </source>
</reference>
<keyword evidence="3" id="KW-1185">Reference proteome</keyword>
<accession>A0ABP6LBQ9</accession>